<dbReference type="EMBL" id="CAXKWB010004711">
    <property type="protein sequence ID" value="CAL4074999.1"/>
    <property type="molecule type" value="Genomic_DNA"/>
</dbReference>
<sequence length="186" mass="21317">MDESKDENKQSLKEELENCKKERDEALSKLKGFVRKVYILSFIICIVAATYSISGTECDEKLIPFKEELETVQKLANKAGALYEVNEQCMKDLSTCNEEVKQDAHKQKVKTNEKLIQYNDLLSSTQTLLEECNNANRIKEDEYNDINGKLETCKNIESSNSDKQKNKSGQKLKKCLKDIESINKYG</sequence>
<feature type="non-terminal residue" evidence="3">
    <location>
        <position position="186"/>
    </location>
</feature>
<feature type="coiled-coil region" evidence="1">
    <location>
        <begin position="2"/>
        <end position="36"/>
    </location>
</feature>
<protein>
    <submittedName>
        <fullName evidence="3">Uncharacterized protein</fullName>
    </submittedName>
</protein>
<name>A0AAV2QBL3_MEGNR</name>
<organism evidence="3 4">
    <name type="scientific">Meganyctiphanes norvegica</name>
    <name type="common">Northern krill</name>
    <name type="synonym">Thysanopoda norvegica</name>
    <dbReference type="NCBI Taxonomy" id="48144"/>
    <lineage>
        <taxon>Eukaryota</taxon>
        <taxon>Metazoa</taxon>
        <taxon>Ecdysozoa</taxon>
        <taxon>Arthropoda</taxon>
        <taxon>Crustacea</taxon>
        <taxon>Multicrustacea</taxon>
        <taxon>Malacostraca</taxon>
        <taxon>Eumalacostraca</taxon>
        <taxon>Eucarida</taxon>
        <taxon>Euphausiacea</taxon>
        <taxon>Euphausiidae</taxon>
        <taxon>Meganyctiphanes</taxon>
    </lineage>
</organism>
<keyword evidence="2" id="KW-0472">Membrane</keyword>
<gene>
    <name evidence="3" type="ORF">MNOR_LOCUS9670</name>
</gene>
<dbReference type="AlphaFoldDB" id="A0AAV2QBL3"/>
<evidence type="ECO:0000256" key="2">
    <source>
        <dbReference type="SAM" id="Phobius"/>
    </source>
</evidence>
<keyword evidence="4" id="KW-1185">Reference proteome</keyword>
<evidence type="ECO:0000313" key="3">
    <source>
        <dbReference type="EMBL" id="CAL4074999.1"/>
    </source>
</evidence>
<keyword evidence="2" id="KW-0812">Transmembrane</keyword>
<keyword evidence="1" id="KW-0175">Coiled coil</keyword>
<keyword evidence="2" id="KW-1133">Transmembrane helix</keyword>
<accession>A0AAV2QBL3</accession>
<comment type="caution">
    <text evidence="3">The sequence shown here is derived from an EMBL/GenBank/DDBJ whole genome shotgun (WGS) entry which is preliminary data.</text>
</comment>
<reference evidence="3 4" key="1">
    <citation type="submission" date="2024-05" db="EMBL/GenBank/DDBJ databases">
        <authorList>
            <person name="Wallberg A."/>
        </authorList>
    </citation>
    <scope>NUCLEOTIDE SEQUENCE [LARGE SCALE GENOMIC DNA]</scope>
</reference>
<feature type="transmembrane region" description="Helical" evidence="2">
    <location>
        <begin position="37"/>
        <end position="54"/>
    </location>
</feature>
<proteinExistence type="predicted"/>
<evidence type="ECO:0000256" key="1">
    <source>
        <dbReference type="SAM" id="Coils"/>
    </source>
</evidence>
<dbReference type="Proteomes" id="UP001497623">
    <property type="component" value="Unassembled WGS sequence"/>
</dbReference>
<evidence type="ECO:0000313" key="4">
    <source>
        <dbReference type="Proteomes" id="UP001497623"/>
    </source>
</evidence>